<evidence type="ECO:0000256" key="11">
    <source>
        <dbReference type="ARBA" id="ARBA00049893"/>
    </source>
</evidence>
<accession>A0A0F5IAT2</accession>
<proteinExistence type="inferred from homology"/>
<dbReference type="PANTHER" id="PTHR30616:SF2">
    <property type="entry name" value="PURINE NUCLEOSIDE PHOSPHORYLASE LACC1"/>
    <property type="match status" value="1"/>
</dbReference>
<dbReference type="InterPro" id="IPR011324">
    <property type="entry name" value="Cytotoxic_necrot_fac-like_cat"/>
</dbReference>
<dbReference type="CDD" id="cd16833">
    <property type="entry name" value="YfiH"/>
    <property type="match status" value="1"/>
</dbReference>
<evidence type="ECO:0000256" key="4">
    <source>
        <dbReference type="ARBA" id="ARBA00007353"/>
    </source>
</evidence>
<comment type="catalytic activity">
    <reaction evidence="9">
        <text>adenosine + H2O + H(+) = inosine + NH4(+)</text>
        <dbReference type="Rhea" id="RHEA:24408"/>
        <dbReference type="ChEBI" id="CHEBI:15377"/>
        <dbReference type="ChEBI" id="CHEBI:15378"/>
        <dbReference type="ChEBI" id="CHEBI:16335"/>
        <dbReference type="ChEBI" id="CHEBI:17596"/>
        <dbReference type="ChEBI" id="CHEBI:28938"/>
        <dbReference type="EC" id="3.5.4.4"/>
    </reaction>
    <physiologicalReaction direction="left-to-right" evidence="9">
        <dbReference type="Rhea" id="RHEA:24409"/>
    </physiologicalReaction>
</comment>
<dbReference type="PANTHER" id="PTHR30616">
    <property type="entry name" value="UNCHARACTERIZED PROTEIN YFIH"/>
    <property type="match status" value="1"/>
</dbReference>
<comment type="function">
    <text evidence="3">Purine nucleoside enzyme that catalyzes the phosphorolysis of adenosine and inosine nucleosides, yielding D-ribose 1-phosphate and the respective free bases, adenine and hypoxanthine. Also catalyzes the phosphorolysis of S-methyl-5'-thioadenosine into adenine and S-methyl-5-thio-alpha-D-ribose 1-phosphate. Also has adenosine deaminase activity.</text>
</comment>
<evidence type="ECO:0000256" key="5">
    <source>
        <dbReference type="ARBA" id="ARBA00022679"/>
    </source>
</evidence>
<dbReference type="STRING" id="1221996.QY95_00131"/>
<dbReference type="Pfam" id="PF02578">
    <property type="entry name" value="Cu-oxidase_4"/>
    <property type="match status" value="1"/>
</dbReference>
<keyword evidence="14" id="KW-1185">Reference proteome</keyword>
<evidence type="ECO:0000256" key="1">
    <source>
        <dbReference type="ARBA" id="ARBA00000553"/>
    </source>
</evidence>
<comment type="caution">
    <text evidence="13">The sequence shown here is derived from an EMBL/GenBank/DDBJ whole genome shotgun (WGS) entry which is preliminary data.</text>
</comment>
<comment type="cofactor">
    <cofactor evidence="2">
        <name>Zn(2+)</name>
        <dbReference type="ChEBI" id="CHEBI:29105"/>
    </cofactor>
</comment>
<evidence type="ECO:0000313" key="13">
    <source>
        <dbReference type="EMBL" id="KKB42282.1"/>
    </source>
</evidence>
<evidence type="ECO:0000256" key="7">
    <source>
        <dbReference type="ARBA" id="ARBA00022801"/>
    </source>
</evidence>
<dbReference type="GO" id="GO:0016787">
    <property type="term" value="F:hydrolase activity"/>
    <property type="evidence" value="ECO:0007669"/>
    <property type="project" value="UniProtKB-KW"/>
</dbReference>
<dbReference type="SUPFAM" id="SSF64438">
    <property type="entry name" value="CNF1/YfiH-like putative cysteine hydrolases"/>
    <property type="match status" value="1"/>
</dbReference>
<accession>A0A0F5I157</accession>
<dbReference type="InterPro" id="IPR003730">
    <property type="entry name" value="Cu_polyphenol_OxRdtase"/>
</dbReference>
<dbReference type="OrthoDB" id="4279at2"/>
<keyword evidence="8" id="KW-0862">Zinc</keyword>
<dbReference type="GO" id="GO:0005507">
    <property type="term" value="F:copper ion binding"/>
    <property type="evidence" value="ECO:0007669"/>
    <property type="project" value="TreeGrafter"/>
</dbReference>
<evidence type="ECO:0000256" key="12">
    <source>
        <dbReference type="RuleBase" id="RU361274"/>
    </source>
</evidence>
<keyword evidence="7" id="KW-0378">Hydrolase</keyword>
<evidence type="ECO:0000256" key="2">
    <source>
        <dbReference type="ARBA" id="ARBA00001947"/>
    </source>
</evidence>
<dbReference type="EMBL" id="JWIR02000012">
    <property type="protein sequence ID" value="KKB42282.1"/>
    <property type="molecule type" value="Genomic_DNA"/>
</dbReference>
<dbReference type="AlphaFoldDB" id="A0A0F5I157"/>
<comment type="catalytic activity">
    <reaction evidence="11">
        <text>S-methyl-5'-thioadenosine + phosphate = 5-(methylsulfanyl)-alpha-D-ribose 1-phosphate + adenine</text>
        <dbReference type="Rhea" id="RHEA:11852"/>
        <dbReference type="ChEBI" id="CHEBI:16708"/>
        <dbReference type="ChEBI" id="CHEBI:17509"/>
        <dbReference type="ChEBI" id="CHEBI:43474"/>
        <dbReference type="ChEBI" id="CHEBI:58533"/>
        <dbReference type="EC" id="2.4.2.28"/>
    </reaction>
    <physiologicalReaction direction="left-to-right" evidence="11">
        <dbReference type="Rhea" id="RHEA:11853"/>
    </physiologicalReaction>
</comment>
<dbReference type="RefSeq" id="WP_039231988.1">
    <property type="nucleotide sequence ID" value="NZ_JWIR02000012.1"/>
</dbReference>
<evidence type="ECO:0000313" key="14">
    <source>
        <dbReference type="Proteomes" id="UP000031563"/>
    </source>
</evidence>
<sequence>MTEPFVSKHNSFYVIQDWHEDIPGLVAGFSTKHGGQSTGVFETLNTGFHVKDRPEDVRANRKTIGRLLDFSTDQWVGACQTHGNRIAHVTKQDAGKGALNYDTSLPDTDGLYTEDPGLLLTLCYADCVPLYFLSRKHKRIGTAHAGWKGTVLGIGWNMVKQWEKEGINPEEIEAVIGPSICEQCYQVDERVIEGARRWISGNEPPFTPVSKEEGQFLLSLQKLNEMILQKAGIPKKSIRSTNYCTSCSPEFFSHRRDQGKTGRMIGFIGWKEKV</sequence>
<dbReference type="NCBIfam" id="TIGR00726">
    <property type="entry name" value="peptidoglycan editing factor PgeF"/>
    <property type="match status" value="1"/>
</dbReference>
<evidence type="ECO:0000256" key="8">
    <source>
        <dbReference type="ARBA" id="ARBA00022833"/>
    </source>
</evidence>
<dbReference type="Proteomes" id="UP000031563">
    <property type="component" value="Unassembled WGS sequence"/>
</dbReference>
<evidence type="ECO:0000256" key="3">
    <source>
        <dbReference type="ARBA" id="ARBA00003215"/>
    </source>
</evidence>
<protein>
    <recommendedName>
        <fullName evidence="12">Purine nucleoside phosphorylase</fullName>
    </recommendedName>
</protein>
<dbReference type="InterPro" id="IPR038371">
    <property type="entry name" value="Cu_polyphenol_OxRdtase_sf"/>
</dbReference>
<evidence type="ECO:0000256" key="10">
    <source>
        <dbReference type="ARBA" id="ARBA00048968"/>
    </source>
</evidence>
<name>A0A0F5I157_BACTR</name>
<keyword evidence="5" id="KW-0808">Transferase</keyword>
<evidence type="ECO:0000256" key="9">
    <source>
        <dbReference type="ARBA" id="ARBA00047989"/>
    </source>
</evidence>
<reference evidence="13" key="1">
    <citation type="submission" date="2015-02" db="EMBL/GenBank/DDBJ databases">
        <title>Genome Assembly of Bacillaceae bacterium MTCC 8252.</title>
        <authorList>
            <person name="Verma A."/>
            <person name="Khatri I."/>
            <person name="Mual P."/>
            <person name="Subramanian S."/>
            <person name="Krishnamurthi S."/>
        </authorList>
    </citation>
    <scope>NUCLEOTIDE SEQUENCE [LARGE SCALE GENOMIC DNA]</scope>
    <source>
        <strain evidence="13">MTCC 8252</strain>
    </source>
</reference>
<dbReference type="Gene3D" id="3.60.140.10">
    <property type="entry name" value="CNF1/YfiH-like putative cysteine hydrolases"/>
    <property type="match status" value="1"/>
</dbReference>
<evidence type="ECO:0000256" key="6">
    <source>
        <dbReference type="ARBA" id="ARBA00022723"/>
    </source>
</evidence>
<gene>
    <name evidence="13" type="ORF">QY95_00131</name>
</gene>
<comment type="catalytic activity">
    <reaction evidence="10">
        <text>adenosine + phosphate = alpha-D-ribose 1-phosphate + adenine</text>
        <dbReference type="Rhea" id="RHEA:27642"/>
        <dbReference type="ChEBI" id="CHEBI:16335"/>
        <dbReference type="ChEBI" id="CHEBI:16708"/>
        <dbReference type="ChEBI" id="CHEBI:43474"/>
        <dbReference type="ChEBI" id="CHEBI:57720"/>
        <dbReference type="EC" id="2.4.2.1"/>
    </reaction>
    <physiologicalReaction direction="left-to-right" evidence="10">
        <dbReference type="Rhea" id="RHEA:27643"/>
    </physiologicalReaction>
</comment>
<dbReference type="GO" id="GO:0017061">
    <property type="term" value="F:S-methyl-5-thioadenosine phosphorylase activity"/>
    <property type="evidence" value="ECO:0007669"/>
    <property type="project" value="UniProtKB-EC"/>
</dbReference>
<comment type="catalytic activity">
    <reaction evidence="1">
        <text>inosine + phosphate = alpha-D-ribose 1-phosphate + hypoxanthine</text>
        <dbReference type="Rhea" id="RHEA:27646"/>
        <dbReference type="ChEBI" id="CHEBI:17368"/>
        <dbReference type="ChEBI" id="CHEBI:17596"/>
        <dbReference type="ChEBI" id="CHEBI:43474"/>
        <dbReference type="ChEBI" id="CHEBI:57720"/>
        <dbReference type="EC" id="2.4.2.1"/>
    </reaction>
    <physiologicalReaction direction="left-to-right" evidence="1">
        <dbReference type="Rhea" id="RHEA:27647"/>
    </physiologicalReaction>
</comment>
<keyword evidence="6" id="KW-0479">Metal-binding</keyword>
<comment type="similarity">
    <text evidence="4 12">Belongs to the purine nucleoside phosphorylase YfiH/LACC1 family.</text>
</comment>
<organism evidence="13 14">
    <name type="scientific">Bacillus thermotolerans</name>
    <name type="common">Quasibacillus thermotolerans</name>
    <dbReference type="NCBI Taxonomy" id="1221996"/>
    <lineage>
        <taxon>Bacteria</taxon>
        <taxon>Bacillati</taxon>
        <taxon>Bacillota</taxon>
        <taxon>Bacilli</taxon>
        <taxon>Bacillales</taxon>
        <taxon>Bacillaceae</taxon>
        <taxon>Bacillus</taxon>
    </lineage>
</organism>